<reference evidence="1 2" key="1">
    <citation type="submission" date="2012-03" db="EMBL/GenBank/DDBJ databases">
        <title>The Genome Sequence of Bartonella washoensis 085-0475.</title>
        <authorList>
            <consortium name="The Broad Institute Genome Sequencing Platform"/>
            <consortium name="The Broad Institute Genome Sequencing Center for Infectious Disease"/>
            <person name="Feldgarden M."/>
            <person name="Kirby J."/>
            <person name="Kosoy M."/>
            <person name="Birtles R."/>
            <person name="Probert W.S."/>
            <person name="Chiaraviglio L."/>
            <person name="Young S.K."/>
            <person name="Zeng Q."/>
            <person name="Gargeya S."/>
            <person name="Fitzgerald M."/>
            <person name="Haas B."/>
            <person name="Abouelleil A."/>
            <person name="Alvarado L."/>
            <person name="Arachchi H.M."/>
            <person name="Berlin A."/>
            <person name="Chapman S.B."/>
            <person name="Gearin G."/>
            <person name="Goldberg J."/>
            <person name="Griggs A."/>
            <person name="Gujja S."/>
            <person name="Hansen M."/>
            <person name="Heiman D."/>
            <person name="Howarth C."/>
            <person name="Larimer J."/>
            <person name="Lui A."/>
            <person name="MacDonald P.J.P."/>
            <person name="McCowen C."/>
            <person name="Montmayeur A."/>
            <person name="Murphy C."/>
            <person name="Neiman D."/>
            <person name="Pearson M."/>
            <person name="Priest M."/>
            <person name="Roberts A."/>
            <person name="Saif S."/>
            <person name="Shea T."/>
            <person name="Sisk P."/>
            <person name="Stolte C."/>
            <person name="Sykes S."/>
            <person name="Wortman J."/>
            <person name="Nusbaum C."/>
            <person name="Birren B."/>
        </authorList>
    </citation>
    <scope>NUCLEOTIDE SEQUENCE [LARGE SCALE GENOMIC DNA]</scope>
    <source>
        <strain evidence="1 2">085-0475</strain>
    </source>
</reference>
<sequence>KMGSSLEGSEMNNIVYDDVRNGAYLGRYDPDMSNEQVVFASGAFIEAGTVMGKVKETEQYVPLDPAATDGSQIPAGISYATVDATQAEQPAVITARLSTVKASELLWPDTILDQEKMAAIQSLEDNNKILLR</sequence>
<dbReference type="STRING" id="1094564.MCW_01604"/>
<dbReference type="Gene3D" id="2.40.300.10">
    <property type="entry name" value="Head decoration protein D"/>
    <property type="match status" value="1"/>
</dbReference>
<accession>J0QIF7</accession>
<gene>
    <name evidence="1" type="ORF">MCW_01604</name>
</gene>
<dbReference type="InterPro" id="IPR004195">
    <property type="entry name" value="Head_decoration_D"/>
</dbReference>
<feature type="non-terminal residue" evidence="1">
    <location>
        <position position="1"/>
    </location>
</feature>
<dbReference type="HOGENOM" id="CLU_2022187_0_0_5"/>
<evidence type="ECO:0000313" key="1">
    <source>
        <dbReference type="EMBL" id="EJF82694.1"/>
    </source>
</evidence>
<protein>
    <recommendedName>
        <fullName evidence="3">Head decoration protein</fullName>
    </recommendedName>
</protein>
<dbReference type="AlphaFoldDB" id="J0QIF7"/>
<evidence type="ECO:0000313" key="2">
    <source>
        <dbReference type="Proteomes" id="UP000002646"/>
    </source>
</evidence>
<dbReference type="PATRIC" id="fig|1094564.3.peg.1854"/>
<comment type="caution">
    <text evidence="1">The sequence shown here is derived from an EMBL/GenBank/DDBJ whole genome shotgun (WGS) entry which is preliminary data.</text>
</comment>
<dbReference type="Pfam" id="PF02924">
    <property type="entry name" value="HDPD"/>
    <property type="match status" value="1"/>
</dbReference>
<dbReference type="Proteomes" id="UP000002646">
    <property type="component" value="Unassembled WGS sequence"/>
</dbReference>
<dbReference type="EMBL" id="AILX01000037">
    <property type="protein sequence ID" value="EJF82694.1"/>
    <property type="molecule type" value="Genomic_DNA"/>
</dbReference>
<evidence type="ECO:0008006" key="3">
    <source>
        <dbReference type="Google" id="ProtNLM"/>
    </source>
</evidence>
<organism evidence="1 2">
    <name type="scientific">Cardidatus Bartonella washoeensis 085-0475</name>
    <dbReference type="NCBI Taxonomy" id="1094564"/>
    <lineage>
        <taxon>Bacteria</taxon>
        <taxon>Pseudomonadati</taxon>
        <taxon>Pseudomonadota</taxon>
        <taxon>Alphaproteobacteria</taxon>
        <taxon>Hyphomicrobiales</taxon>
        <taxon>Bartonellaceae</taxon>
        <taxon>Bartonella</taxon>
    </lineage>
</organism>
<name>J0QIF7_9HYPH</name>
<proteinExistence type="predicted"/>